<comment type="caution">
    <text evidence="1">The sequence shown here is derived from an EMBL/GenBank/DDBJ whole genome shotgun (WGS) entry which is preliminary data.</text>
</comment>
<name>A0ABS7X1T3_9GAMM</name>
<evidence type="ECO:0000313" key="2">
    <source>
        <dbReference type="Proteomes" id="UP001319883"/>
    </source>
</evidence>
<dbReference type="PANTHER" id="PTHR43883">
    <property type="entry name" value="SLR0207 PROTEIN"/>
    <property type="match status" value="1"/>
</dbReference>
<dbReference type="InterPro" id="IPR052732">
    <property type="entry name" value="Cell-binding_unc_protein"/>
</dbReference>
<evidence type="ECO:0000313" key="1">
    <source>
        <dbReference type="EMBL" id="MBZ9568861.1"/>
    </source>
</evidence>
<protein>
    <recommendedName>
        <fullName evidence="3">Aminoglycoside phosphotransferase domain-containing protein</fullName>
    </recommendedName>
</protein>
<keyword evidence="2" id="KW-1185">Reference proteome</keyword>
<dbReference type="InterPro" id="IPR011009">
    <property type="entry name" value="Kinase-like_dom_sf"/>
</dbReference>
<reference evidence="1 2" key="1">
    <citation type="submission" date="2021-05" db="EMBL/GenBank/DDBJ databases">
        <title>Petroleum and Energy Research Collection (APPE): ex situ preservation of microbial diversity associated with the oil industry and exploitation of its biotechnological potential.</title>
        <authorList>
            <person name="Paixao C.T.M."/>
            <person name="Gomes M.B."/>
            <person name="Oliveira V.M."/>
        </authorList>
    </citation>
    <scope>NUCLEOTIDE SEQUENCE [LARGE SCALE GENOMIC DNA]</scope>
    <source>
        <strain evidence="1 2">LIT2</strain>
    </source>
</reference>
<dbReference type="Proteomes" id="UP001319883">
    <property type="component" value="Unassembled WGS sequence"/>
</dbReference>
<dbReference type="PANTHER" id="PTHR43883:SF1">
    <property type="entry name" value="GLUCONOKINASE"/>
    <property type="match status" value="1"/>
</dbReference>
<evidence type="ECO:0008006" key="3">
    <source>
        <dbReference type="Google" id="ProtNLM"/>
    </source>
</evidence>
<dbReference type="SUPFAM" id="SSF56112">
    <property type="entry name" value="Protein kinase-like (PK-like)"/>
    <property type="match status" value="1"/>
</dbReference>
<gene>
    <name evidence="1" type="ORF">KGQ91_14405</name>
</gene>
<proteinExistence type="predicted"/>
<dbReference type="RefSeq" id="WP_224414599.1">
    <property type="nucleotide sequence ID" value="NZ_JAGXFC010000001.1"/>
</dbReference>
<accession>A0ABS7X1T3</accession>
<sequence>MPRSVPPASLSLDDKRAFLSSSSSYGITAPVEVVETHVSCVFLTPQRVYKLKKPVAWDHVDFTTLAARRANCQAEVALNRRLAAPTYLGVIALVRDTAGEWRLRREPLPGDAVLDWLVEMRRLPHGKMLDRRIAAGRVSCADLEPVVERLVELYRRAAPEPLTGAEYRGYFRRTLAEHADSLCDARLGMDRRRIRRLEAGLQAFLARCPELFEARVAAGRIVEAHGDLRPQHICLVDPPQIIDCLEFDRDLRRLDPLDELGFLAMECRRMGVAGLGKAVLAHYASLSGDSCPPTLLAFYQAYRALLRALLAAWHLLDEECRDPRHWRHKAGTYLDLAEEYLTEAGRDREALVP</sequence>
<dbReference type="EMBL" id="JAGXFD010000001">
    <property type="protein sequence ID" value="MBZ9568861.1"/>
    <property type="molecule type" value="Genomic_DNA"/>
</dbReference>
<organism evidence="1 2">
    <name type="scientific">Modicisalibacter tunisiensis</name>
    <dbReference type="NCBI Taxonomy" id="390637"/>
    <lineage>
        <taxon>Bacteria</taxon>
        <taxon>Pseudomonadati</taxon>
        <taxon>Pseudomonadota</taxon>
        <taxon>Gammaproteobacteria</taxon>
        <taxon>Oceanospirillales</taxon>
        <taxon>Halomonadaceae</taxon>
        <taxon>Modicisalibacter</taxon>
    </lineage>
</organism>